<dbReference type="PANTHER" id="PTHR18895">
    <property type="entry name" value="HEMK METHYLTRANSFERASE"/>
    <property type="match status" value="1"/>
</dbReference>
<dbReference type="OrthoDB" id="9800643at2"/>
<protein>
    <recommendedName>
        <fullName evidence="5">Release factor glutamine methyltransferase</fullName>
        <shortName evidence="5">RF MTase</shortName>
        <ecNumber evidence="5">2.1.1.297</ecNumber>
    </recommendedName>
    <alternativeName>
        <fullName evidence="5">N5-glutamine methyltransferase PrmC</fullName>
    </alternativeName>
    <alternativeName>
        <fullName evidence="5">Protein-(glutamine-N5) MTase PrmC</fullName>
    </alternativeName>
    <alternativeName>
        <fullName evidence="5">Protein-glutamine N-methyltransferase PrmC</fullName>
    </alternativeName>
</protein>
<dbReference type="InterPro" id="IPR029063">
    <property type="entry name" value="SAM-dependent_MTases_sf"/>
</dbReference>
<dbReference type="EC" id="2.1.1.297" evidence="5"/>
<dbReference type="SUPFAM" id="SSF53335">
    <property type="entry name" value="S-adenosyl-L-methionine-dependent methyltransferases"/>
    <property type="match status" value="1"/>
</dbReference>
<comment type="caution">
    <text evidence="5">Lacks conserved residue(s) required for the propagation of feature annotation.</text>
</comment>
<dbReference type="InterPro" id="IPR050320">
    <property type="entry name" value="N5-glutamine_MTase"/>
</dbReference>
<feature type="binding site" evidence="5">
    <location>
        <position position="146"/>
    </location>
    <ligand>
        <name>S-adenosyl-L-methionine</name>
        <dbReference type="ChEBI" id="CHEBI:59789"/>
    </ligand>
</feature>
<dbReference type="NCBIfam" id="TIGR00536">
    <property type="entry name" value="hemK_fam"/>
    <property type="match status" value="1"/>
</dbReference>
<dbReference type="NCBIfam" id="TIGR03534">
    <property type="entry name" value="RF_mod_PrmC"/>
    <property type="match status" value="1"/>
</dbReference>
<evidence type="ECO:0000256" key="3">
    <source>
        <dbReference type="ARBA" id="ARBA00022691"/>
    </source>
</evidence>
<comment type="similarity">
    <text evidence="5">Belongs to the protein N5-glutamine methyltransferase family. PrmC subfamily.</text>
</comment>
<dbReference type="Gene3D" id="1.10.8.10">
    <property type="entry name" value="DNA helicase RuvA subunit, C-terminal domain"/>
    <property type="match status" value="1"/>
</dbReference>
<comment type="function">
    <text evidence="5">Methylates the class 1 translation termination release factors RF1/PrfA and RF2/PrfB on the glutamine residue of the universally conserved GGQ motif.</text>
</comment>
<dbReference type="CDD" id="cd02440">
    <property type="entry name" value="AdoMet_MTases"/>
    <property type="match status" value="1"/>
</dbReference>
<feature type="binding site" evidence="5">
    <location>
        <position position="190"/>
    </location>
    <ligand>
        <name>S-adenosyl-L-methionine</name>
        <dbReference type="ChEBI" id="CHEBI:59789"/>
    </ligand>
</feature>
<feature type="domain" description="Methyltransferase small" evidence="6">
    <location>
        <begin position="108"/>
        <end position="194"/>
    </location>
</feature>
<reference evidence="8 9" key="1">
    <citation type="submission" date="2016-11" db="EMBL/GenBank/DDBJ databases">
        <title>Description of two novel members of the family Erysipelotrichaceae: Ileibacterium lipovorans gen. nov., sp. nov. and Dubosiella newyorkensis, gen. nov., sp. nov.</title>
        <authorList>
            <person name="Cox L.M."/>
            <person name="Sohn J."/>
            <person name="Tyrrell K.L."/>
            <person name="Citron D.M."/>
            <person name="Lawson P.A."/>
            <person name="Patel N.B."/>
            <person name="Iizumi T."/>
            <person name="Perez-Perez G.I."/>
            <person name="Goldstein E.J."/>
            <person name="Blaser M.J."/>
        </authorList>
    </citation>
    <scope>NUCLEOTIDE SEQUENCE [LARGE SCALE GENOMIC DNA]</scope>
    <source>
        <strain evidence="8 9">NYU-BL-A4</strain>
    </source>
</reference>
<organism evidence="8 9">
    <name type="scientific">Dubosiella newyorkensis</name>
    <dbReference type="NCBI Taxonomy" id="1862672"/>
    <lineage>
        <taxon>Bacteria</taxon>
        <taxon>Bacillati</taxon>
        <taxon>Bacillota</taxon>
        <taxon>Erysipelotrichia</taxon>
        <taxon>Erysipelotrichales</taxon>
        <taxon>Erysipelotrichaceae</taxon>
        <taxon>Dubosiella</taxon>
    </lineage>
</organism>
<gene>
    <name evidence="5" type="primary">prmC</name>
    <name evidence="8" type="ORF">BO225_02025</name>
</gene>
<evidence type="ECO:0000256" key="4">
    <source>
        <dbReference type="ARBA" id="ARBA00048391"/>
    </source>
</evidence>
<dbReference type="InterPro" id="IPR019874">
    <property type="entry name" value="RF_methyltr_PrmC"/>
</dbReference>
<dbReference type="RefSeq" id="WP_076340616.1">
    <property type="nucleotide sequence ID" value="NZ_CAJTMI010000001.1"/>
</dbReference>
<dbReference type="PROSITE" id="PS00092">
    <property type="entry name" value="N6_MTASE"/>
    <property type="match status" value="1"/>
</dbReference>
<evidence type="ECO:0000259" key="7">
    <source>
        <dbReference type="Pfam" id="PF17827"/>
    </source>
</evidence>
<proteinExistence type="inferred from homology"/>
<dbReference type="GO" id="GO:0003676">
    <property type="term" value="F:nucleic acid binding"/>
    <property type="evidence" value="ECO:0007669"/>
    <property type="project" value="InterPro"/>
</dbReference>
<dbReference type="InterPro" id="IPR007848">
    <property type="entry name" value="Small_mtfrase_dom"/>
</dbReference>
<dbReference type="EMBL" id="MPKA01000044">
    <property type="protein sequence ID" value="OLU47643.1"/>
    <property type="molecule type" value="Genomic_DNA"/>
</dbReference>
<name>A0A1U7NPS7_9FIRM</name>
<dbReference type="Gene3D" id="3.40.50.150">
    <property type="entry name" value="Vaccinia Virus protein VP39"/>
    <property type="match status" value="1"/>
</dbReference>
<evidence type="ECO:0000256" key="5">
    <source>
        <dbReference type="HAMAP-Rule" id="MF_02126"/>
    </source>
</evidence>
<evidence type="ECO:0000256" key="2">
    <source>
        <dbReference type="ARBA" id="ARBA00022679"/>
    </source>
</evidence>
<comment type="catalytic activity">
    <reaction evidence="4 5">
        <text>L-glutaminyl-[peptide chain release factor] + S-adenosyl-L-methionine = N(5)-methyl-L-glutaminyl-[peptide chain release factor] + S-adenosyl-L-homocysteine + H(+)</text>
        <dbReference type="Rhea" id="RHEA:42896"/>
        <dbReference type="Rhea" id="RHEA-COMP:10271"/>
        <dbReference type="Rhea" id="RHEA-COMP:10272"/>
        <dbReference type="ChEBI" id="CHEBI:15378"/>
        <dbReference type="ChEBI" id="CHEBI:30011"/>
        <dbReference type="ChEBI" id="CHEBI:57856"/>
        <dbReference type="ChEBI" id="CHEBI:59789"/>
        <dbReference type="ChEBI" id="CHEBI:61891"/>
        <dbReference type="EC" id="2.1.1.297"/>
    </reaction>
</comment>
<dbReference type="InterPro" id="IPR040758">
    <property type="entry name" value="PrmC_N"/>
</dbReference>
<dbReference type="InterPro" id="IPR002052">
    <property type="entry name" value="DNA_methylase_N6_adenine_CS"/>
</dbReference>
<accession>A0A1U7NPS7</accession>
<evidence type="ECO:0000313" key="8">
    <source>
        <dbReference type="EMBL" id="OLU47643.1"/>
    </source>
</evidence>
<keyword evidence="2 5" id="KW-0808">Transferase</keyword>
<dbReference type="AlphaFoldDB" id="A0A1U7NPS7"/>
<feature type="binding site" evidence="5">
    <location>
        <begin position="190"/>
        <end position="193"/>
    </location>
    <ligand>
        <name>substrate</name>
    </ligand>
</feature>
<evidence type="ECO:0000313" key="9">
    <source>
        <dbReference type="Proteomes" id="UP000186705"/>
    </source>
</evidence>
<dbReference type="Pfam" id="PF05175">
    <property type="entry name" value="MTS"/>
    <property type="match status" value="1"/>
</dbReference>
<dbReference type="Pfam" id="PF17827">
    <property type="entry name" value="PrmC_N"/>
    <property type="match status" value="1"/>
</dbReference>
<dbReference type="Proteomes" id="UP000186705">
    <property type="component" value="Unassembled WGS sequence"/>
</dbReference>
<evidence type="ECO:0000259" key="6">
    <source>
        <dbReference type="Pfam" id="PF05175"/>
    </source>
</evidence>
<dbReference type="GO" id="GO:0102559">
    <property type="term" value="F:peptide chain release factor N(5)-glutamine methyltransferase activity"/>
    <property type="evidence" value="ECO:0007669"/>
    <property type="project" value="UniProtKB-EC"/>
</dbReference>
<keyword evidence="9" id="KW-1185">Reference proteome</keyword>
<dbReference type="HAMAP" id="MF_02126">
    <property type="entry name" value="RF_methyltr_PrmC"/>
    <property type="match status" value="1"/>
</dbReference>
<comment type="caution">
    <text evidence="8">The sequence shown here is derived from an EMBL/GenBank/DDBJ whole genome shotgun (WGS) entry which is preliminary data.</text>
</comment>
<dbReference type="PANTHER" id="PTHR18895:SF74">
    <property type="entry name" value="MTRF1L RELEASE FACTOR GLUTAMINE METHYLTRANSFERASE"/>
    <property type="match status" value="1"/>
</dbReference>
<sequence length="283" mass="32068">MVTYHDLVREGKERLIQAGQGEQAAQLLMVELCSQKNINLYMVMDEPADEEIATDYLEGIHQMELGSPLGYVLGYEWFYGYPFTVNKDVLIPRPETEELVALVLQLFDTHFGDRDSVDVFDVATGSGAIGITLSLEEPRMKVVASDISKEALEVAKENNEKLHGSVEWIEGSMLEPFIERGKRCDILVCNPPYIPVHEKMEHSVVDYEPHVALFGGEDGLKFYRDVFEHAKAVLKEHAVLAFEMGYDQGERLRRLAASYFPNAKIEIHKDLSGKDRMLSIEIE</sequence>
<keyword evidence="3 5" id="KW-0949">S-adenosyl-L-methionine</keyword>
<evidence type="ECO:0000256" key="1">
    <source>
        <dbReference type="ARBA" id="ARBA00022603"/>
    </source>
</evidence>
<dbReference type="GO" id="GO:0032259">
    <property type="term" value="P:methylation"/>
    <property type="evidence" value="ECO:0007669"/>
    <property type="project" value="UniProtKB-KW"/>
</dbReference>
<dbReference type="GeneID" id="78274723"/>
<keyword evidence="1 5" id="KW-0489">Methyltransferase</keyword>
<dbReference type="STRING" id="1862672.BO225_02025"/>
<dbReference type="InterPro" id="IPR004556">
    <property type="entry name" value="HemK-like"/>
</dbReference>
<feature type="domain" description="Release factor glutamine methyltransferase N-terminal" evidence="7">
    <location>
        <begin position="6"/>
        <end position="74"/>
    </location>
</feature>